<sequence length="341" mass="39210">MPFSHNPIHPDQIKKAWPHTNFNRSLQDLWTTLQDPRVPRDGIPPLDRPSFTSADTLSSYIDREEAMIVIEGESEVRAYPVDDVMLHEIVNDYIDKVPVAVTFCPLCNSAIVFKRIVQERVLRLGVSGMLRNNDLIIWDDQTESWWQQFTGEAIAGDYYGQQLEMVPSLILAYEQVLDRYPQASILVRTEEDPLPPAHQTGDFKQRGPKMVDTSKVIAAHIDGTPVAFRFESLKEKKVLTTIINEKRYVVFFNEKVKDMGIERKEIQGQAFMYEARLNEKSLTFEVGSDGILFDVETSTKWSIYGEAVEGQLEGSHLNKVTTYPHFKAPWFKFYPNSIYIQ</sequence>
<dbReference type="EMBL" id="JADZSC010000001">
    <property type="protein sequence ID" value="MBH0229421.1"/>
    <property type="molecule type" value="Genomic_DNA"/>
</dbReference>
<dbReference type="Proteomes" id="UP000614490">
    <property type="component" value="Unassembled WGS sequence"/>
</dbReference>
<accession>A0A931HUF9</accession>
<evidence type="ECO:0000313" key="2">
    <source>
        <dbReference type="Proteomes" id="UP000614490"/>
    </source>
</evidence>
<dbReference type="InterPro" id="IPR021516">
    <property type="entry name" value="DUF3179"/>
</dbReference>
<name>A0A931HUF9_9BACI</name>
<comment type="caution">
    <text evidence="1">The sequence shown here is derived from an EMBL/GenBank/DDBJ whole genome shotgun (WGS) entry which is preliminary data.</text>
</comment>
<dbReference type="Pfam" id="PF11376">
    <property type="entry name" value="DUF3179"/>
    <property type="match status" value="1"/>
</dbReference>
<gene>
    <name evidence="1" type="ORF">H0267_04255</name>
</gene>
<proteinExistence type="predicted"/>
<organism evidence="1 2">
    <name type="scientific">Halobacillus yeomjeoni</name>
    <dbReference type="NCBI Taxonomy" id="311194"/>
    <lineage>
        <taxon>Bacteria</taxon>
        <taxon>Bacillati</taxon>
        <taxon>Bacillota</taxon>
        <taxon>Bacilli</taxon>
        <taxon>Bacillales</taxon>
        <taxon>Bacillaceae</taxon>
        <taxon>Halobacillus</taxon>
    </lineage>
</organism>
<evidence type="ECO:0000313" key="1">
    <source>
        <dbReference type="EMBL" id="MBH0229421.1"/>
    </source>
</evidence>
<keyword evidence="2" id="KW-1185">Reference proteome</keyword>
<dbReference type="AlphaFoldDB" id="A0A931HUF9"/>
<dbReference type="RefSeq" id="WP_197316033.1">
    <property type="nucleotide sequence ID" value="NZ_JADZSC010000001.1"/>
</dbReference>
<protein>
    <submittedName>
        <fullName evidence="1">DUF3179 domain-containing protein</fullName>
    </submittedName>
</protein>
<reference evidence="1 2" key="1">
    <citation type="journal article" date="2005" name="Int. J. Syst. Evol. Microbiol.">
        <title>Halobacillus yeomjeoni sp. nov., isolated from a marine solar saltern in Korea.</title>
        <authorList>
            <person name="Yoon J.H."/>
            <person name="Kang S.J."/>
            <person name="Lee C.H."/>
            <person name="Oh H.W."/>
            <person name="Oh T.K."/>
        </authorList>
    </citation>
    <scope>NUCLEOTIDE SEQUENCE [LARGE SCALE GENOMIC DNA]</scope>
    <source>
        <strain evidence="1 2">KCTC 3957</strain>
    </source>
</reference>